<dbReference type="PANTHER" id="PTHR43649:SF12">
    <property type="entry name" value="DIACETYLCHITOBIOSE BINDING PROTEIN DASA"/>
    <property type="match status" value="1"/>
</dbReference>
<dbReference type="RefSeq" id="WP_215624799.1">
    <property type="nucleotide sequence ID" value="NZ_CP067089.2"/>
</dbReference>
<accession>A0A7T7XJC9</accession>
<reference evidence="4" key="1">
    <citation type="submission" date="2021-01" db="EMBL/GenBank/DDBJ databases">
        <title>Description of Breznakiella homolactica.</title>
        <authorList>
            <person name="Song Y."/>
            <person name="Brune A."/>
        </authorList>
    </citation>
    <scope>NUCLEOTIDE SEQUENCE</scope>
    <source>
        <strain evidence="4">RmG30</strain>
    </source>
</reference>
<dbReference type="GO" id="GO:0042597">
    <property type="term" value="C:periplasmic space"/>
    <property type="evidence" value="ECO:0007669"/>
    <property type="project" value="UniProtKB-SubCell"/>
</dbReference>
<dbReference type="AlphaFoldDB" id="A0A7T7XJC9"/>
<evidence type="ECO:0000256" key="3">
    <source>
        <dbReference type="SAM" id="SignalP"/>
    </source>
</evidence>
<evidence type="ECO:0000256" key="2">
    <source>
        <dbReference type="ARBA" id="ARBA00008520"/>
    </source>
</evidence>
<dbReference type="InterPro" id="IPR050490">
    <property type="entry name" value="Bact_solute-bd_prot1"/>
</dbReference>
<dbReference type="InterPro" id="IPR006059">
    <property type="entry name" value="SBP"/>
</dbReference>
<feature type="signal peptide" evidence="3">
    <location>
        <begin position="1"/>
        <end position="22"/>
    </location>
</feature>
<dbReference type="Gene3D" id="3.40.190.10">
    <property type="entry name" value="Periplasmic binding protein-like II"/>
    <property type="match status" value="1"/>
</dbReference>
<keyword evidence="5" id="KW-1185">Reference proteome</keyword>
<dbReference type="Proteomes" id="UP000595917">
    <property type="component" value="Chromosome"/>
</dbReference>
<evidence type="ECO:0000256" key="1">
    <source>
        <dbReference type="ARBA" id="ARBA00004418"/>
    </source>
</evidence>
<evidence type="ECO:0000313" key="4">
    <source>
        <dbReference type="EMBL" id="QQO07494.1"/>
    </source>
</evidence>
<organism evidence="4 5">
    <name type="scientific">Breznakiella homolactica</name>
    <dbReference type="NCBI Taxonomy" id="2798577"/>
    <lineage>
        <taxon>Bacteria</taxon>
        <taxon>Pseudomonadati</taxon>
        <taxon>Spirochaetota</taxon>
        <taxon>Spirochaetia</taxon>
        <taxon>Spirochaetales</taxon>
        <taxon>Breznakiellaceae</taxon>
        <taxon>Breznakiella</taxon>
    </lineage>
</organism>
<name>A0A7T7XJC9_9SPIR</name>
<keyword evidence="3" id="KW-0732">Signal</keyword>
<sequence length="420" mass="46238">MKKTVSLLLVFVFLTAAVWNVAAGGGSEKGSGQKVVLEFPTWQAEEGGFAVFWKEMIEQFESSHPNVTVEISQIPFNQFTDTLITRFSAGDAPEIVHIASRFFDQFASQGWFASLDADFAKTDILQNWTALQKTMMYNGENQGLLVMGYGFVMYYNEKILSEAGVKVPTNRNELIAAIRAVEALQGDYNAYGITTQQHSNVYQDFSNFVVGNGGTLIKDGKYNFSDPKVLQAAEDYRFVSNYAPKGNSTEMVRQLFIDGKIAMLIDGPFVAPLLDSADPALKPFLKMARPPFQVVPGTISNSLHISSDLKGEKRDLVFEFIKQVAEPANQIRYSELTLSPAGRSAIAKDITDPALKISNGLAAEAVSILPDSANLMINYTKYTNTVINSMLKLQTSPASVTTQSILSELESNLIKEKLEP</sequence>
<feature type="chain" id="PRO_5031254564" evidence="3">
    <location>
        <begin position="23"/>
        <end position="420"/>
    </location>
</feature>
<proteinExistence type="inferred from homology"/>
<dbReference type="EMBL" id="CP067089">
    <property type="protein sequence ID" value="QQO07494.1"/>
    <property type="molecule type" value="Genomic_DNA"/>
</dbReference>
<gene>
    <name evidence="4" type="ORF">JFL75_11040</name>
</gene>
<comment type="similarity">
    <text evidence="2">Belongs to the bacterial solute-binding protein 1 family.</text>
</comment>
<dbReference type="KEGG" id="bhc:JFL75_11040"/>
<dbReference type="SUPFAM" id="SSF53850">
    <property type="entry name" value="Periplasmic binding protein-like II"/>
    <property type="match status" value="1"/>
</dbReference>
<protein>
    <submittedName>
        <fullName evidence="4">Extracellular solute-binding protein</fullName>
    </submittedName>
</protein>
<dbReference type="PANTHER" id="PTHR43649">
    <property type="entry name" value="ARABINOSE-BINDING PROTEIN-RELATED"/>
    <property type="match status" value="1"/>
</dbReference>
<comment type="subcellular location">
    <subcellularLocation>
        <location evidence="1">Periplasm</location>
    </subcellularLocation>
</comment>
<dbReference type="Pfam" id="PF01547">
    <property type="entry name" value="SBP_bac_1"/>
    <property type="match status" value="1"/>
</dbReference>
<evidence type="ECO:0000313" key="5">
    <source>
        <dbReference type="Proteomes" id="UP000595917"/>
    </source>
</evidence>